<dbReference type="Proteomes" id="UP001387293">
    <property type="component" value="Unassembled WGS sequence"/>
</dbReference>
<dbReference type="InterPro" id="IPR019734">
    <property type="entry name" value="TPR_rpt"/>
</dbReference>
<evidence type="ECO:0000313" key="7">
    <source>
        <dbReference type="Proteomes" id="UP001387293"/>
    </source>
</evidence>
<dbReference type="InterPro" id="IPR011990">
    <property type="entry name" value="TPR-like_helical_dom_sf"/>
</dbReference>
<feature type="repeat" description="TPR" evidence="3">
    <location>
        <begin position="129"/>
        <end position="162"/>
    </location>
</feature>
<evidence type="ECO:0000313" key="6">
    <source>
        <dbReference type="EMBL" id="MEI9408617.1"/>
    </source>
</evidence>
<comment type="caution">
    <text evidence="6">The sequence shown here is derived from an EMBL/GenBank/DDBJ whole genome shotgun (WGS) entry which is preliminary data.</text>
</comment>
<name>A0ABU8KT44_9HYPH</name>
<evidence type="ECO:0000256" key="5">
    <source>
        <dbReference type="SAM" id="SignalP"/>
    </source>
</evidence>
<dbReference type="RefSeq" id="WP_140509039.1">
    <property type="nucleotide sequence ID" value="NZ_JAPYKS010000004.1"/>
</dbReference>
<feature type="region of interest" description="Disordered" evidence="4">
    <location>
        <begin position="33"/>
        <end position="55"/>
    </location>
</feature>
<evidence type="ECO:0000256" key="3">
    <source>
        <dbReference type="PROSITE-ProRule" id="PRU00339"/>
    </source>
</evidence>
<reference evidence="6 7" key="1">
    <citation type="submission" date="2022-12" db="EMBL/GenBank/DDBJ databases">
        <authorList>
            <person name="Muema E."/>
        </authorList>
    </citation>
    <scope>NUCLEOTIDE SEQUENCE [LARGE SCALE GENOMIC DNA]</scope>
    <source>
        <strain evidence="7">1326</strain>
    </source>
</reference>
<dbReference type="PANTHER" id="PTHR44943">
    <property type="entry name" value="CELLULOSE SYNTHASE OPERON PROTEIN C"/>
    <property type="match status" value="1"/>
</dbReference>
<keyword evidence="7" id="KW-1185">Reference proteome</keyword>
<evidence type="ECO:0000256" key="1">
    <source>
        <dbReference type="ARBA" id="ARBA00022737"/>
    </source>
</evidence>
<dbReference type="Gene3D" id="1.25.40.10">
    <property type="entry name" value="Tetratricopeptide repeat domain"/>
    <property type="match status" value="1"/>
</dbReference>
<keyword evidence="1" id="KW-0677">Repeat</keyword>
<gene>
    <name evidence="6" type="ORF">O7A60_07540</name>
</gene>
<accession>A0ABU8KT44</accession>
<dbReference type="InterPro" id="IPR013105">
    <property type="entry name" value="TPR_2"/>
</dbReference>
<proteinExistence type="predicted"/>
<organism evidence="6 7">
    <name type="scientific">Mesorhizobium salmacidum</name>
    <dbReference type="NCBI Taxonomy" id="3015171"/>
    <lineage>
        <taxon>Bacteria</taxon>
        <taxon>Pseudomonadati</taxon>
        <taxon>Pseudomonadota</taxon>
        <taxon>Alphaproteobacteria</taxon>
        <taxon>Hyphomicrobiales</taxon>
        <taxon>Phyllobacteriaceae</taxon>
        <taxon>Mesorhizobium</taxon>
    </lineage>
</organism>
<evidence type="ECO:0000256" key="2">
    <source>
        <dbReference type="ARBA" id="ARBA00022803"/>
    </source>
</evidence>
<evidence type="ECO:0000256" key="4">
    <source>
        <dbReference type="SAM" id="MobiDB-lite"/>
    </source>
</evidence>
<sequence length="215" mass="23796">MRILFAFLTTFLVSGVISLPTQAGDRPIAVAATDGQSAPSDAQPAAPDTPAPPITKQARIDKLFSDLKRERNEKAAERIAGNIWNEWFQSGSASIDLMMQWSQKAMNDRKFDVALDFLDQVVTLQPNYAEGWNRRATVHFMMKNYGKSMADIDRALQLEPRHFGALSGLAQIMAETGHKQSALEAWQKVLAIYPMMRSAQNQVATLSEELAGEGI</sequence>
<dbReference type="Pfam" id="PF07719">
    <property type="entry name" value="TPR_2"/>
    <property type="match status" value="1"/>
</dbReference>
<dbReference type="InterPro" id="IPR051685">
    <property type="entry name" value="Ycf3/AcsC/BcsC/TPR_MFPF"/>
</dbReference>
<keyword evidence="5" id="KW-0732">Signal</keyword>
<dbReference type="PROSITE" id="PS50005">
    <property type="entry name" value="TPR"/>
    <property type="match status" value="1"/>
</dbReference>
<keyword evidence="2 3" id="KW-0802">TPR repeat</keyword>
<dbReference type="EMBL" id="JAPYKS010000004">
    <property type="protein sequence ID" value="MEI9408617.1"/>
    <property type="molecule type" value="Genomic_DNA"/>
</dbReference>
<protein>
    <submittedName>
        <fullName evidence="6">Tetratricopeptide repeat protein</fullName>
    </submittedName>
</protein>
<dbReference type="PANTHER" id="PTHR44943:SF4">
    <property type="entry name" value="TPR REPEAT-CONTAINING PROTEIN MJ0798"/>
    <property type="match status" value="1"/>
</dbReference>
<feature type="chain" id="PRO_5045805877" evidence="5">
    <location>
        <begin position="24"/>
        <end position="215"/>
    </location>
</feature>
<feature type="compositionally biased region" description="Low complexity" evidence="4">
    <location>
        <begin position="36"/>
        <end position="46"/>
    </location>
</feature>
<feature type="signal peptide" evidence="5">
    <location>
        <begin position="1"/>
        <end position="23"/>
    </location>
</feature>
<dbReference type="SMART" id="SM00028">
    <property type="entry name" value="TPR"/>
    <property type="match status" value="2"/>
</dbReference>
<dbReference type="SUPFAM" id="SSF48452">
    <property type="entry name" value="TPR-like"/>
    <property type="match status" value="1"/>
</dbReference>